<keyword evidence="10 16" id="KW-0133">Cell shape</keyword>
<evidence type="ECO:0000256" key="2">
    <source>
        <dbReference type="ARBA" id="ARBA00003921"/>
    </source>
</evidence>
<evidence type="ECO:0000256" key="6">
    <source>
        <dbReference type="ARBA" id="ARBA00022618"/>
    </source>
</evidence>
<evidence type="ECO:0000256" key="16">
    <source>
        <dbReference type="HAMAP-Rule" id="MF_00037"/>
    </source>
</evidence>
<dbReference type="SUPFAM" id="SSF56194">
    <property type="entry name" value="Uridine diphospho-N-Acetylenolpyruvylglucosamine reductase, MurB, C-terminal domain"/>
    <property type="match status" value="1"/>
</dbReference>
<comment type="catalytic activity">
    <reaction evidence="15 16">
        <text>UDP-N-acetyl-alpha-D-muramate + NADP(+) = UDP-N-acetyl-3-O-(1-carboxyvinyl)-alpha-D-glucosamine + NADPH + H(+)</text>
        <dbReference type="Rhea" id="RHEA:12248"/>
        <dbReference type="ChEBI" id="CHEBI:15378"/>
        <dbReference type="ChEBI" id="CHEBI:57783"/>
        <dbReference type="ChEBI" id="CHEBI:58349"/>
        <dbReference type="ChEBI" id="CHEBI:68483"/>
        <dbReference type="ChEBI" id="CHEBI:70757"/>
        <dbReference type="EC" id="1.3.1.98"/>
    </reaction>
</comment>
<dbReference type="PROSITE" id="PS51387">
    <property type="entry name" value="FAD_PCMH"/>
    <property type="match status" value="1"/>
</dbReference>
<evidence type="ECO:0000256" key="7">
    <source>
        <dbReference type="ARBA" id="ARBA00022630"/>
    </source>
</evidence>
<dbReference type="NCBIfam" id="TIGR00179">
    <property type="entry name" value="murB"/>
    <property type="match status" value="1"/>
</dbReference>
<dbReference type="GO" id="GO:0071949">
    <property type="term" value="F:FAD binding"/>
    <property type="evidence" value="ECO:0007669"/>
    <property type="project" value="InterPro"/>
</dbReference>
<dbReference type="InterPro" id="IPR011601">
    <property type="entry name" value="MurB_C"/>
</dbReference>
<dbReference type="InterPro" id="IPR006094">
    <property type="entry name" value="Oxid_FAD_bind_N"/>
</dbReference>
<gene>
    <name evidence="16" type="primary">murB</name>
    <name evidence="18" type="ORF">SAMN02910265_00061</name>
</gene>
<dbReference type="OrthoDB" id="9804753at2"/>
<keyword evidence="6 16" id="KW-0132">Cell division</keyword>
<dbReference type="GO" id="GO:0009252">
    <property type="term" value="P:peptidoglycan biosynthetic process"/>
    <property type="evidence" value="ECO:0007669"/>
    <property type="project" value="UniProtKB-UniRule"/>
</dbReference>
<dbReference type="InterPro" id="IPR016169">
    <property type="entry name" value="FAD-bd_PCMH_sub2"/>
</dbReference>
<keyword evidence="13 16" id="KW-0131">Cell cycle</keyword>
<evidence type="ECO:0000256" key="14">
    <source>
        <dbReference type="ARBA" id="ARBA00023316"/>
    </source>
</evidence>
<keyword evidence="12 16" id="KW-0560">Oxidoreductase</keyword>
<dbReference type="EMBL" id="FNWV01000001">
    <property type="protein sequence ID" value="SEH36955.1"/>
    <property type="molecule type" value="Genomic_DNA"/>
</dbReference>
<feature type="domain" description="FAD-binding PCMH-type" evidence="17">
    <location>
        <begin position="32"/>
        <end position="197"/>
    </location>
</feature>
<evidence type="ECO:0000313" key="18">
    <source>
        <dbReference type="EMBL" id="SEH36955.1"/>
    </source>
</evidence>
<protein>
    <recommendedName>
        <fullName evidence="16">UDP-N-acetylenolpyruvoylglucosamine reductase</fullName>
        <ecNumber evidence="16">1.3.1.98</ecNumber>
    </recommendedName>
    <alternativeName>
        <fullName evidence="16">UDP-N-acetylmuramate dehydrogenase</fullName>
    </alternativeName>
</protein>
<dbReference type="Gene3D" id="3.30.465.10">
    <property type="match status" value="1"/>
</dbReference>
<dbReference type="InterPro" id="IPR036318">
    <property type="entry name" value="FAD-bd_PCMH-like_sf"/>
</dbReference>
<keyword evidence="5 16" id="KW-0963">Cytoplasm</keyword>
<reference evidence="18 19" key="1">
    <citation type="submission" date="2016-10" db="EMBL/GenBank/DDBJ databases">
        <authorList>
            <person name="de Groot N.N."/>
        </authorList>
    </citation>
    <scope>NUCLEOTIDE SEQUENCE [LARGE SCALE GENOMIC DNA]</scope>
    <source>
        <strain evidence="18 19">YAD2003</strain>
    </source>
</reference>
<evidence type="ECO:0000313" key="19">
    <source>
        <dbReference type="Proteomes" id="UP000183190"/>
    </source>
</evidence>
<dbReference type="GO" id="GO:0051301">
    <property type="term" value="P:cell division"/>
    <property type="evidence" value="ECO:0007669"/>
    <property type="project" value="UniProtKB-KW"/>
</dbReference>
<keyword evidence="14 16" id="KW-0961">Cell wall biogenesis/degradation</keyword>
<keyword evidence="11 16" id="KW-0573">Peptidoglycan synthesis</keyword>
<proteinExistence type="inferred from homology"/>
<dbReference type="GO" id="GO:0008762">
    <property type="term" value="F:UDP-N-acetylmuramate dehydrogenase activity"/>
    <property type="evidence" value="ECO:0007669"/>
    <property type="project" value="UniProtKB-UniRule"/>
</dbReference>
<keyword evidence="7 16" id="KW-0285">Flavoprotein</keyword>
<dbReference type="RefSeq" id="WP_074713925.1">
    <property type="nucleotide sequence ID" value="NZ_FNWV01000001.1"/>
</dbReference>
<dbReference type="InterPro" id="IPR016166">
    <property type="entry name" value="FAD-bd_PCMH"/>
</dbReference>
<sequence>MIDINELSKLCEKFGCKITPECSLSDYITFRFGGPCRALISVNSAKSAAELIRYMKTKGIKYGILGRGSNVLVSDDGYDGVILLFGSDFSHMEINGNTIKCDAGVLLASACVRAQQLGLTGMENLFGIPGTVGGALYMNAGAYGSEMKDVVVSAEYIDENCEIRTISKDDMQLSYRQSFFSGTTNVITSVTLELKSGNLDEIKKAMSECMAKRSSKQPLEYPSAGSTFKRPEGSYASLLIDQCGLKGLTCGGAMVSEKHSGFVINKGYATCADVLELCDKVKTIVKEKTGYQLELEPVILQ</sequence>
<comment type="pathway">
    <text evidence="4 16">Cell wall biogenesis; peptidoglycan biosynthesis.</text>
</comment>
<evidence type="ECO:0000256" key="13">
    <source>
        <dbReference type="ARBA" id="ARBA00023306"/>
    </source>
</evidence>
<evidence type="ECO:0000256" key="10">
    <source>
        <dbReference type="ARBA" id="ARBA00022960"/>
    </source>
</evidence>
<dbReference type="Pfam" id="PF02873">
    <property type="entry name" value="MurB_C"/>
    <property type="match status" value="1"/>
</dbReference>
<evidence type="ECO:0000256" key="9">
    <source>
        <dbReference type="ARBA" id="ARBA00022857"/>
    </source>
</evidence>
<dbReference type="Pfam" id="PF01565">
    <property type="entry name" value="FAD_binding_4"/>
    <property type="match status" value="1"/>
</dbReference>
<feature type="active site" evidence="16">
    <location>
        <position position="296"/>
    </location>
</feature>
<dbReference type="HAMAP" id="MF_00037">
    <property type="entry name" value="MurB"/>
    <property type="match status" value="1"/>
</dbReference>
<dbReference type="Gene3D" id="3.90.78.10">
    <property type="entry name" value="UDP-N-acetylenolpyruvoylglucosamine reductase, C-terminal domain"/>
    <property type="match status" value="1"/>
</dbReference>
<name>A0A1H6HS01_RUMFL</name>
<dbReference type="Gene3D" id="3.30.43.10">
    <property type="entry name" value="Uridine Diphospho-n-acetylenolpyruvylglucosamine Reductase, domain 2"/>
    <property type="match status" value="1"/>
</dbReference>
<feature type="active site" description="Proton donor" evidence="16">
    <location>
        <position position="226"/>
    </location>
</feature>
<dbReference type="UniPathway" id="UPA00219"/>
<dbReference type="PANTHER" id="PTHR21071:SF4">
    <property type="entry name" value="UDP-N-ACETYLENOLPYRUVOYLGLUCOSAMINE REDUCTASE"/>
    <property type="match status" value="1"/>
</dbReference>
<dbReference type="GO" id="GO:0008360">
    <property type="term" value="P:regulation of cell shape"/>
    <property type="evidence" value="ECO:0007669"/>
    <property type="project" value="UniProtKB-KW"/>
</dbReference>
<evidence type="ECO:0000256" key="15">
    <source>
        <dbReference type="ARBA" id="ARBA00048914"/>
    </source>
</evidence>
<evidence type="ECO:0000259" key="17">
    <source>
        <dbReference type="PROSITE" id="PS51387"/>
    </source>
</evidence>
<dbReference type="GO" id="GO:0071555">
    <property type="term" value="P:cell wall organization"/>
    <property type="evidence" value="ECO:0007669"/>
    <property type="project" value="UniProtKB-KW"/>
</dbReference>
<dbReference type="InterPro" id="IPR036635">
    <property type="entry name" value="MurB_C_sf"/>
</dbReference>
<dbReference type="GO" id="GO:0005829">
    <property type="term" value="C:cytosol"/>
    <property type="evidence" value="ECO:0007669"/>
    <property type="project" value="TreeGrafter"/>
</dbReference>
<accession>A0A1H6HS01</accession>
<evidence type="ECO:0000256" key="4">
    <source>
        <dbReference type="ARBA" id="ARBA00004752"/>
    </source>
</evidence>
<dbReference type="InterPro" id="IPR016167">
    <property type="entry name" value="FAD-bd_PCMH_sub1"/>
</dbReference>
<evidence type="ECO:0000256" key="8">
    <source>
        <dbReference type="ARBA" id="ARBA00022827"/>
    </source>
</evidence>
<organism evidence="18 19">
    <name type="scientific">Ruminococcus flavefaciens</name>
    <dbReference type="NCBI Taxonomy" id="1265"/>
    <lineage>
        <taxon>Bacteria</taxon>
        <taxon>Bacillati</taxon>
        <taxon>Bacillota</taxon>
        <taxon>Clostridia</taxon>
        <taxon>Eubacteriales</taxon>
        <taxon>Oscillospiraceae</taxon>
        <taxon>Ruminococcus</taxon>
    </lineage>
</organism>
<dbReference type="SUPFAM" id="SSF56176">
    <property type="entry name" value="FAD-binding/transporter-associated domain-like"/>
    <property type="match status" value="1"/>
</dbReference>
<dbReference type="AlphaFoldDB" id="A0A1H6HS01"/>
<keyword evidence="9 16" id="KW-0521">NADP</keyword>
<comment type="cofactor">
    <cofactor evidence="1 16">
        <name>FAD</name>
        <dbReference type="ChEBI" id="CHEBI:57692"/>
    </cofactor>
</comment>
<dbReference type="NCBIfam" id="NF010480">
    <property type="entry name" value="PRK13905.1"/>
    <property type="match status" value="1"/>
</dbReference>
<evidence type="ECO:0000256" key="11">
    <source>
        <dbReference type="ARBA" id="ARBA00022984"/>
    </source>
</evidence>
<evidence type="ECO:0000256" key="5">
    <source>
        <dbReference type="ARBA" id="ARBA00022490"/>
    </source>
</evidence>
<comment type="function">
    <text evidence="2 16">Cell wall formation.</text>
</comment>
<dbReference type="EC" id="1.3.1.98" evidence="16"/>
<evidence type="ECO:0000256" key="1">
    <source>
        <dbReference type="ARBA" id="ARBA00001974"/>
    </source>
</evidence>
<feature type="active site" evidence="16">
    <location>
        <position position="176"/>
    </location>
</feature>
<comment type="similarity">
    <text evidence="16">Belongs to the MurB family.</text>
</comment>
<comment type="subcellular location">
    <subcellularLocation>
        <location evidence="3 16">Cytoplasm</location>
    </subcellularLocation>
</comment>
<evidence type="ECO:0000256" key="3">
    <source>
        <dbReference type="ARBA" id="ARBA00004496"/>
    </source>
</evidence>
<dbReference type="PANTHER" id="PTHR21071">
    <property type="entry name" value="UDP-N-ACETYLENOLPYRUVOYLGLUCOSAMINE REDUCTASE"/>
    <property type="match status" value="1"/>
</dbReference>
<evidence type="ECO:0000256" key="12">
    <source>
        <dbReference type="ARBA" id="ARBA00023002"/>
    </source>
</evidence>
<dbReference type="InterPro" id="IPR003170">
    <property type="entry name" value="MurB"/>
</dbReference>
<keyword evidence="8 16" id="KW-0274">FAD</keyword>
<dbReference type="Proteomes" id="UP000183190">
    <property type="component" value="Unassembled WGS sequence"/>
</dbReference>